<dbReference type="Gene3D" id="3.90.25.10">
    <property type="entry name" value="UDP-galactose 4-epimerase, domain 1"/>
    <property type="match status" value="1"/>
</dbReference>
<gene>
    <name evidence="2" type="ORF">A4A58_16935</name>
</gene>
<feature type="domain" description="NAD(P)-binding" evidence="1">
    <location>
        <begin position="9"/>
        <end position="314"/>
    </location>
</feature>
<dbReference type="CDD" id="cd05257">
    <property type="entry name" value="Arna_like_SDR_e"/>
    <property type="match status" value="1"/>
</dbReference>
<dbReference type="InterPro" id="IPR045869">
    <property type="entry name" value="Arna-like_SDR_e"/>
</dbReference>
<dbReference type="InterPro" id="IPR016040">
    <property type="entry name" value="NAD(P)-bd_dom"/>
</dbReference>
<dbReference type="InterPro" id="IPR020904">
    <property type="entry name" value="Sc_DH/Rdtase_CS"/>
</dbReference>
<dbReference type="Proteomes" id="UP000076574">
    <property type="component" value="Unassembled WGS sequence"/>
</dbReference>
<dbReference type="AlphaFoldDB" id="A0A163XHB5"/>
<evidence type="ECO:0000259" key="1">
    <source>
        <dbReference type="Pfam" id="PF16363"/>
    </source>
</evidence>
<dbReference type="GO" id="GO:0016831">
    <property type="term" value="F:carboxy-lyase activity"/>
    <property type="evidence" value="ECO:0007669"/>
    <property type="project" value="InterPro"/>
</dbReference>
<dbReference type="EMBL" id="LVYV01000054">
    <property type="protein sequence ID" value="KZD20916.1"/>
    <property type="molecule type" value="Genomic_DNA"/>
</dbReference>
<reference evidence="2 3" key="1">
    <citation type="submission" date="2016-03" db="EMBL/GenBank/DDBJ databases">
        <title>Microsymbionts genomes from the relict species Vavilovia formosa (Stev.) Fed.</title>
        <authorList>
            <person name="Kopat V."/>
            <person name="Chirak E."/>
            <person name="Kimeklis A."/>
            <person name="Andronov E."/>
        </authorList>
    </citation>
    <scope>NUCLEOTIDE SEQUENCE [LARGE SCALE GENOMIC DNA]</scope>
    <source>
        <strain evidence="2 3">Vaf07</strain>
    </source>
</reference>
<evidence type="ECO:0000313" key="2">
    <source>
        <dbReference type="EMBL" id="KZD20916.1"/>
    </source>
</evidence>
<dbReference type="InterPro" id="IPR036291">
    <property type="entry name" value="NAD(P)-bd_dom_sf"/>
</dbReference>
<name>A0A163XHB5_9BRAD</name>
<dbReference type="SUPFAM" id="SSF51735">
    <property type="entry name" value="NAD(P)-binding Rossmann-fold domains"/>
    <property type="match status" value="1"/>
</dbReference>
<sequence length="335" mass="36531">MNYLGARILVTGADGFIGSHLTEALVSAGANVTALAQYNSFDSHGWLDDLPDSTRKKVNLVRGDIRDAAFVGRLVPGHEIVFHLAALIAIPYSYVAAQSYVETNVLGTLNVLEAARQYGTERVIHTSTSEVYGTAITMPIDETHPLQGQSPYSASKIAADMMAGAFAKSFGVPVVVLRPFNTFGPRQSERAIIAAIIRQALDPSCPAIMIGDATTVRDLTFVADTAAAFMAAGLAEGIEYGQPYNAGSQRAIMIRDLIDVIVDLTSSDKPVLQDEKRLRPTNSEVRALLADCTRFVHATGWSPQVTLREGLERTVDWWRHRLSGKQVRRQRDFIT</sequence>
<dbReference type="Gene3D" id="3.40.50.720">
    <property type="entry name" value="NAD(P)-binding Rossmann-like Domain"/>
    <property type="match status" value="1"/>
</dbReference>
<accession>A0A163XHB5</accession>
<keyword evidence="3" id="KW-1185">Reference proteome</keyword>
<comment type="caution">
    <text evidence="2">The sequence shown here is derived from an EMBL/GenBank/DDBJ whole genome shotgun (WGS) entry which is preliminary data.</text>
</comment>
<protein>
    <submittedName>
        <fullName evidence="2">NAD-dependent dehydratase</fullName>
    </submittedName>
</protein>
<dbReference type="Pfam" id="PF16363">
    <property type="entry name" value="GDP_Man_Dehyd"/>
    <property type="match status" value="1"/>
</dbReference>
<dbReference type="STRING" id="943830.A4A58_16935"/>
<dbReference type="PANTHER" id="PTHR43000">
    <property type="entry name" value="DTDP-D-GLUCOSE 4,6-DEHYDRATASE-RELATED"/>
    <property type="match status" value="1"/>
</dbReference>
<evidence type="ECO:0000313" key="3">
    <source>
        <dbReference type="Proteomes" id="UP000076574"/>
    </source>
</evidence>
<organism evidence="2 3">
    <name type="scientific">Tardiphaga robiniae</name>
    <dbReference type="NCBI Taxonomy" id="943830"/>
    <lineage>
        <taxon>Bacteria</taxon>
        <taxon>Pseudomonadati</taxon>
        <taxon>Pseudomonadota</taxon>
        <taxon>Alphaproteobacteria</taxon>
        <taxon>Hyphomicrobiales</taxon>
        <taxon>Nitrobacteraceae</taxon>
        <taxon>Tardiphaga</taxon>
    </lineage>
</organism>
<proteinExistence type="predicted"/>
<dbReference type="PROSITE" id="PS00061">
    <property type="entry name" value="ADH_SHORT"/>
    <property type="match status" value="1"/>
</dbReference>
<dbReference type="OrthoDB" id="9801785at2"/>
<dbReference type="RefSeq" id="WP_068737786.1">
    <property type="nucleotide sequence ID" value="NZ_LVYV01000054.1"/>
</dbReference>